<sequence length="223" mass="25158">MDWAFVQKSWEKWASSNIGSSGNLSQSFHYTLFYLLICDWGLHCKLQAVTANLACSKIAGQPLKAALLINYDPLRPSRLLSTMTVYDDLPDRAEQEGIKISPIELSQFVNFIKRNKLQKETFMIGNNHFEADKWMTDMVTSIHENWFCARCLNTSKSAGEGAIVMQASVFLLVALTYTNVYVWSGILVVKASVFVRYDGSIGLASRAMASVDQLVWQLNRKNL</sequence>
<name>A0A7J8T9V3_GOSDV</name>
<evidence type="ECO:0000313" key="2">
    <source>
        <dbReference type="Proteomes" id="UP000593561"/>
    </source>
</evidence>
<dbReference type="PANTHER" id="PTHR36780">
    <property type="entry name" value="OS05G0241400 PROTEIN"/>
    <property type="match status" value="1"/>
</dbReference>
<dbReference type="EMBL" id="JABFAC010239962">
    <property type="protein sequence ID" value="MBA0634949.1"/>
    <property type="molecule type" value="Genomic_DNA"/>
</dbReference>
<gene>
    <name evidence="1" type="ORF">Godav_000149</name>
</gene>
<protein>
    <submittedName>
        <fullName evidence="1">Uncharacterized protein</fullName>
    </submittedName>
</protein>
<dbReference type="PANTHER" id="PTHR36780:SF1">
    <property type="entry name" value="PROFILIN"/>
    <property type="match status" value="1"/>
</dbReference>
<dbReference type="AlphaFoldDB" id="A0A7J8T9V3"/>
<organism evidence="1 2">
    <name type="scientific">Gossypium davidsonii</name>
    <name type="common">Davidson's cotton</name>
    <name type="synonym">Gossypium klotzschianum subsp. davidsonii</name>
    <dbReference type="NCBI Taxonomy" id="34287"/>
    <lineage>
        <taxon>Eukaryota</taxon>
        <taxon>Viridiplantae</taxon>
        <taxon>Streptophyta</taxon>
        <taxon>Embryophyta</taxon>
        <taxon>Tracheophyta</taxon>
        <taxon>Spermatophyta</taxon>
        <taxon>Magnoliopsida</taxon>
        <taxon>eudicotyledons</taxon>
        <taxon>Gunneridae</taxon>
        <taxon>Pentapetalae</taxon>
        <taxon>rosids</taxon>
        <taxon>malvids</taxon>
        <taxon>Malvales</taxon>
        <taxon>Malvaceae</taxon>
        <taxon>Malvoideae</taxon>
        <taxon>Gossypium</taxon>
    </lineage>
</organism>
<proteinExistence type="predicted"/>
<evidence type="ECO:0000313" key="1">
    <source>
        <dbReference type="EMBL" id="MBA0634949.1"/>
    </source>
</evidence>
<accession>A0A7J8T9V3</accession>
<comment type="caution">
    <text evidence="1">The sequence shown here is derived from an EMBL/GenBank/DDBJ whole genome shotgun (WGS) entry which is preliminary data.</text>
</comment>
<keyword evidence="2" id="KW-1185">Reference proteome</keyword>
<dbReference type="Proteomes" id="UP000593561">
    <property type="component" value="Unassembled WGS sequence"/>
</dbReference>
<reference evidence="1 2" key="1">
    <citation type="journal article" date="2019" name="Genome Biol. Evol.">
        <title>Insights into the evolution of the New World diploid cottons (Gossypium, subgenus Houzingenia) based on genome sequencing.</title>
        <authorList>
            <person name="Grover C.E."/>
            <person name="Arick M.A. 2nd"/>
            <person name="Thrash A."/>
            <person name="Conover J.L."/>
            <person name="Sanders W.S."/>
            <person name="Peterson D.G."/>
            <person name="Frelichowski J.E."/>
            <person name="Scheffler J.A."/>
            <person name="Scheffler B.E."/>
            <person name="Wendel J.F."/>
        </authorList>
    </citation>
    <scope>NUCLEOTIDE SEQUENCE [LARGE SCALE GENOMIC DNA]</scope>
    <source>
        <strain evidence="1">27</strain>
        <tissue evidence="1">Leaf</tissue>
    </source>
</reference>